<dbReference type="PROSITE" id="PS50045">
    <property type="entry name" value="SIGMA54_INTERACT_4"/>
    <property type="match status" value="1"/>
</dbReference>
<dbReference type="GO" id="GO:0043565">
    <property type="term" value="F:sequence-specific DNA binding"/>
    <property type="evidence" value="ECO:0007669"/>
    <property type="project" value="InterPro"/>
</dbReference>
<dbReference type="PANTHER" id="PTHR32071:SF99">
    <property type="entry name" value="TRANSCRIPTIONAL REGULATORY PROTEIN"/>
    <property type="match status" value="1"/>
</dbReference>
<dbReference type="AlphaFoldDB" id="A0A975NXQ2"/>
<dbReference type="Gene3D" id="3.40.50.300">
    <property type="entry name" value="P-loop containing nucleotide triphosphate hydrolases"/>
    <property type="match status" value="1"/>
</dbReference>
<dbReference type="PRINTS" id="PR01590">
    <property type="entry name" value="HTHFIS"/>
</dbReference>
<feature type="domain" description="Sigma-54 factor interaction" evidence="8">
    <location>
        <begin position="160"/>
        <end position="390"/>
    </location>
</feature>
<dbReference type="SUPFAM" id="SSF46689">
    <property type="entry name" value="Homeodomain-like"/>
    <property type="match status" value="1"/>
</dbReference>
<dbReference type="Pfam" id="PF00158">
    <property type="entry name" value="Sigma54_activat"/>
    <property type="match status" value="1"/>
</dbReference>
<name>A0A975NXQ2_9BRAD</name>
<dbReference type="InterPro" id="IPR002078">
    <property type="entry name" value="Sigma_54_int"/>
</dbReference>
<dbReference type="CDD" id="cd00009">
    <property type="entry name" value="AAA"/>
    <property type="match status" value="1"/>
</dbReference>
<dbReference type="Pfam" id="PF08448">
    <property type="entry name" value="PAS_4"/>
    <property type="match status" value="1"/>
</dbReference>
<dbReference type="PROSITE" id="PS00676">
    <property type="entry name" value="SIGMA54_INTERACT_2"/>
    <property type="match status" value="1"/>
</dbReference>
<dbReference type="GO" id="GO:0000160">
    <property type="term" value="P:phosphorelay signal transduction system"/>
    <property type="evidence" value="ECO:0007669"/>
    <property type="project" value="UniProtKB-KW"/>
</dbReference>
<dbReference type="Gene3D" id="1.10.10.60">
    <property type="entry name" value="Homeodomain-like"/>
    <property type="match status" value="1"/>
</dbReference>
<dbReference type="PROSITE" id="PS00675">
    <property type="entry name" value="SIGMA54_INTERACT_1"/>
    <property type="match status" value="1"/>
</dbReference>
<keyword evidence="2" id="KW-0067">ATP-binding</keyword>
<dbReference type="InterPro" id="IPR000014">
    <property type="entry name" value="PAS"/>
</dbReference>
<dbReference type="InterPro" id="IPR027417">
    <property type="entry name" value="P-loop_NTPase"/>
</dbReference>
<dbReference type="InterPro" id="IPR035965">
    <property type="entry name" value="PAS-like_dom_sf"/>
</dbReference>
<keyword evidence="3" id="KW-0902">Two-component regulatory system</keyword>
<dbReference type="Pfam" id="PF25601">
    <property type="entry name" value="AAA_lid_14"/>
    <property type="match status" value="1"/>
</dbReference>
<dbReference type="EMBL" id="CP076136">
    <property type="protein sequence ID" value="QWG23328.1"/>
    <property type="molecule type" value="Genomic_DNA"/>
</dbReference>
<gene>
    <name evidence="9" type="ORF">KMZ93_25945</name>
</gene>
<keyword evidence="1" id="KW-0547">Nucleotide-binding</keyword>
<dbReference type="CDD" id="cd00130">
    <property type="entry name" value="PAS"/>
    <property type="match status" value="1"/>
</dbReference>
<keyword evidence="10" id="KW-1185">Reference proteome</keyword>
<dbReference type="InterPro" id="IPR025662">
    <property type="entry name" value="Sigma_54_int_dom_ATP-bd_1"/>
</dbReference>
<dbReference type="InterPro" id="IPR003593">
    <property type="entry name" value="AAA+_ATPase"/>
</dbReference>
<dbReference type="SMART" id="SM00382">
    <property type="entry name" value="AAA"/>
    <property type="match status" value="1"/>
</dbReference>
<keyword evidence="5" id="KW-0238">DNA-binding</keyword>
<sequence>MSDRQSIVSDPEVIRVRAMETLFERLESLCEGAIAIDRAGRVVYVNEKYLASLGLDHASEAIGRPIEEVIPNSLMRRVAETGEPILLDIMELGGEQLVVTRMPIEDENKNVIGAIGFVLYDRIDGLKPLIARMAQLESDLRVAKRQLSQPRTARFTIGDYVGETEGIARAKELARRAARQSVTVLLTGETGTGKELLAQAIHNASARADKPFVSVNVAAIPDTLIESEFFGAAPGAYTGADRKGRDGKFRIADGGTLFLDEIGEMPLQLQVKLLRVLQEREIEPLGSEKVSKVDIRVIAATNIDLQKRVNEGAFRADLYYRLNVLSIALPPLRNCIDDLPEICARLLDDIILSGNYLSARITPSGLAALARYDWPGNVRELRNILERALILSDSGRLTGDDFARILPFGAEVKAVATTTPEAGVVPYSQAEARFEKQTLEHALQATNGQISEAARMLRISRATFYKKLAKLGLTPSGSPPV</sequence>
<dbReference type="InterPro" id="IPR025944">
    <property type="entry name" value="Sigma_54_int_dom_CS"/>
</dbReference>
<dbReference type="Proteomes" id="UP000676951">
    <property type="component" value="Chromosome"/>
</dbReference>
<dbReference type="Pfam" id="PF02954">
    <property type="entry name" value="HTH_8"/>
    <property type="match status" value="1"/>
</dbReference>
<dbReference type="InterPro" id="IPR058031">
    <property type="entry name" value="AAA_lid_NorR"/>
</dbReference>
<protein>
    <submittedName>
        <fullName evidence="9">Sigma 54-interacting transcriptional regulator</fullName>
    </submittedName>
</protein>
<dbReference type="GO" id="GO:0006355">
    <property type="term" value="P:regulation of DNA-templated transcription"/>
    <property type="evidence" value="ECO:0007669"/>
    <property type="project" value="InterPro"/>
</dbReference>
<evidence type="ECO:0000256" key="5">
    <source>
        <dbReference type="ARBA" id="ARBA00023125"/>
    </source>
</evidence>
<evidence type="ECO:0000256" key="4">
    <source>
        <dbReference type="ARBA" id="ARBA00023015"/>
    </source>
</evidence>
<evidence type="ECO:0000313" key="10">
    <source>
        <dbReference type="Proteomes" id="UP000676951"/>
    </source>
</evidence>
<dbReference type="FunFam" id="3.40.50.300:FF:000006">
    <property type="entry name" value="DNA-binding transcriptional regulator NtrC"/>
    <property type="match status" value="1"/>
</dbReference>
<organism evidence="9 10">
    <name type="scientific">Bradyrhizobium sediminis</name>
    <dbReference type="NCBI Taxonomy" id="2840469"/>
    <lineage>
        <taxon>Bacteria</taxon>
        <taxon>Pseudomonadati</taxon>
        <taxon>Pseudomonadota</taxon>
        <taxon>Alphaproteobacteria</taxon>
        <taxon>Hyphomicrobiales</taxon>
        <taxon>Nitrobacteraceae</taxon>
        <taxon>Bradyrhizobium</taxon>
    </lineage>
</organism>
<keyword evidence="6" id="KW-0010">Activator</keyword>
<dbReference type="InterPro" id="IPR013656">
    <property type="entry name" value="PAS_4"/>
</dbReference>
<dbReference type="PROSITE" id="PS00688">
    <property type="entry name" value="SIGMA54_INTERACT_3"/>
    <property type="match status" value="1"/>
</dbReference>
<evidence type="ECO:0000259" key="8">
    <source>
        <dbReference type="PROSITE" id="PS50045"/>
    </source>
</evidence>
<evidence type="ECO:0000256" key="6">
    <source>
        <dbReference type="ARBA" id="ARBA00023159"/>
    </source>
</evidence>
<dbReference type="PANTHER" id="PTHR32071">
    <property type="entry name" value="TRANSCRIPTIONAL REGULATORY PROTEIN"/>
    <property type="match status" value="1"/>
</dbReference>
<keyword evidence="4" id="KW-0805">Transcription regulation</keyword>
<dbReference type="InterPro" id="IPR002197">
    <property type="entry name" value="HTH_Fis"/>
</dbReference>
<proteinExistence type="predicted"/>
<evidence type="ECO:0000256" key="1">
    <source>
        <dbReference type="ARBA" id="ARBA00022741"/>
    </source>
</evidence>
<dbReference type="Gene3D" id="1.10.8.60">
    <property type="match status" value="1"/>
</dbReference>
<evidence type="ECO:0000256" key="3">
    <source>
        <dbReference type="ARBA" id="ARBA00023012"/>
    </source>
</evidence>
<dbReference type="RefSeq" id="WP_215604083.1">
    <property type="nucleotide sequence ID" value="NZ_CP076136.1"/>
</dbReference>
<reference evidence="9 10" key="1">
    <citation type="submission" date="2021-06" db="EMBL/GenBank/DDBJ databases">
        <title>Bradyrhizobium sp. S2-11-4 Genome sequencing.</title>
        <authorList>
            <person name="Jin L."/>
        </authorList>
    </citation>
    <scope>NUCLEOTIDE SEQUENCE [LARGE SCALE GENOMIC DNA]</scope>
    <source>
        <strain evidence="9 10">S2-11-4</strain>
    </source>
</reference>
<dbReference type="SUPFAM" id="SSF52540">
    <property type="entry name" value="P-loop containing nucleoside triphosphate hydrolases"/>
    <property type="match status" value="1"/>
</dbReference>
<dbReference type="InterPro" id="IPR025943">
    <property type="entry name" value="Sigma_54_int_dom_ATP-bd_2"/>
</dbReference>
<dbReference type="SUPFAM" id="SSF55785">
    <property type="entry name" value="PYP-like sensor domain (PAS domain)"/>
    <property type="match status" value="1"/>
</dbReference>
<evidence type="ECO:0000256" key="2">
    <source>
        <dbReference type="ARBA" id="ARBA00022840"/>
    </source>
</evidence>
<accession>A0A975NXQ2</accession>
<evidence type="ECO:0000256" key="7">
    <source>
        <dbReference type="ARBA" id="ARBA00023163"/>
    </source>
</evidence>
<dbReference type="Gene3D" id="3.30.450.20">
    <property type="entry name" value="PAS domain"/>
    <property type="match status" value="1"/>
</dbReference>
<evidence type="ECO:0000313" key="9">
    <source>
        <dbReference type="EMBL" id="QWG23328.1"/>
    </source>
</evidence>
<dbReference type="InterPro" id="IPR009057">
    <property type="entry name" value="Homeodomain-like_sf"/>
</dbReference>
<dbReference type="GO" id="GO:0005524">
    <property type="term" value="F:ATP binding"/>
    <property type="evidence" value="ECO:0007669"/>
    <property type="project" value="UniProtKB-KW"/>
</dbReference>
<keyword evidence="7" id="KW-0804">Transcription</keyword>